<organism evidence="3 4">
    <name type="scientific">Iningainema tapete BLCC-T55</name>
    <dbReference type="NCBI Taxonomy" id="2748662"/>
    <lineage>
        <taxon>Bacteria</taxon>
        <taxon>Bacillati</taxon>
        <taxon>Cyanobacteriota</taxon>
        <taxon>Cyanophyceae</taxon>
        <taxon>Nostocales</taxon>
        <taxon>Scytonemataceae</taxon>
        <taxon>Iningainema tapete</taxon>
    </lineage>
</organism>
<name>A0A8J6XCK8_9CYAN</name>
<comment type="caution">
    <text evidence="3">The sequence shown here is derived from an EMBL/GenBank/DDBJ whole genome shotgun (WGS) entry which is preliminary data.</text>
</comment>
<evidence type="ECO:0000256" key="1">
    <source>
        <dbReference type="SAM" id="MobiDB-lite"/>
    </source>
</evidence>
<evidence type="ECO:0000313" key="4">
    <source>
        <dbReference type="Proteomes" id="UP000629098"/>
    </source>
</evidence>
<sequence>MSTFWGNDQGLGLAIGGVIALWANCAIAQITPDATLPNNSRVTTQDNIKIIEGGTRAGSNLFHSFEQFSLPTGSTAYFQNAADVHNIISRVTGSSISNIDGIIQANSTANLFLINPNGIIFGPNASLNIGGSFIASTASSLNFADDIKFSAINPQTTPILTVNVPIGLQFGATAAPIHNQSQASPDGAINIFERPVGLQVQPGKTLALVGGDVTLEGGNLTAASGRIELGSVAGNSLVSLNPTNKGWMLGYEGVQNFQNIQLIQRTINGSKISSIVDGSGKDGGSNIQVQGRTVELIGNLVRLISQTTDVGNGGDLTITTRKLIVRDGAQAITSTIGEGAGGNLTVNAEESVDLIGGFPVPNTNRFISSALASTTFAAGKAGDMTINTVELRIQDGALISVESSGVRPPSLISQQFIPATGQGGNLTVNAQQSIELIGTSANGSPSGLFASTAGSGSAGNLNLITGQLIIHNKAAVTVSSQARKDVTYLTDAGNLGKAGELNVTARSIQLDNQGKLTAETDLGQGGNITLQVQDLLLMRRNSQISTNAGKALAGGDGGNITINARSGFIVAVPGENNDITANAFKGSGGRVQINANGVFGIVPRSREDLARLLRIDDSTTLDPQRLSTSDITAISQTNPTLNGVVNINTPDVDPSQGLINLPVEPSEPKLASGCKAGVAQNQNSFIITGRGGLPPNPREALRSNSVQVDWVTLPEDMGVGEPVSRGAGEPVRKVHRSSQIPKSASPAIVEAQGWIVDANNDIILVANVPNATPDSPLFNSERLPCVPEN</sequence>
<dbReference type="RefSeq" id="WP_190824873.1">
    <property type="nucleotide sequence ID" value="NZ_CAWPPI010000001.1"/>
</dbReference>
<evidence type="ECO:0000259" key="2">
    <source>
        <dbReference type="SMART" id="SM00912"/>
    </source>
</evidence>
<dbReference type="Pfam" id="PF05860">
    <property type="entry name" value="TPS"/>
    <property type="match status" value="1"/>
</dbReference>
<proteinExistence type="predicted"/>
<keyword evidence="4" id="KW-1185">Reference proteome</keyword>
<feature type="domain" description="Filamentous haemagglutinin FhaB/tRNA nuclease CdiA-like TPS" evidence="2">
    <location>
        <begin position="31"/>
        <end position="144"/>
    </location>
</feature>
<evidence type="ECO:0000313" key="3">
    <source>
        <dbReference type="EMBL" id="MBD2770573.1"/>
    </source>
</evidence>
<accession>A0A8J6XCK8</accession>
<feature type="region of interest" description="Disordered" evidence="1">
    <location>
        <begin position="717"/>
        <end position="738"/>
    </location>
</feature>
<dbReference type="NCBIfam" id="TIGR01901">
    <property type="entry name" value="adhes_NPXG"/>
    <property type="match status" value="1"/>
</dbReference>
<dbReference type="AlphaFoldDB" id="A0A8J6XCK8"/>
<dbReference type="Proteomes" id="UP000629098">
    <property type="component" value="Unassembled WGS sequence"/>
</dbReference>
<dbReference type="EMBL" id="JACXAE010000001">
    <property type="protein sequence ID" value="MBD2770573.1"/>
    <property type="molecule type" value="Genomic_DNA"/>
</dbReference>
<dbReference type="InterPro" id="IPR008638">
    <property type="entry name" value="FhaB/CdiA-like_TPS"/>
</dbReference>
<dbReference type="InterPro" id="IPR011050">
    <property type="entry name" value="Pectin_lyase_fold/virulence"/>
</dbReference>
<dbReference type="SUPFAM" id="SSF51126">
    <property type="entry name" value="Pectin lyase-like"/>
    <property type="match status" value="1"/>
</dbReference>
<protein>
    <submittedName>
        <fullName evidence="3">Filamentous hemagglutinin N-terminal domain-containing protein</fullName>
    </submittedName>
</protein>
<reference evidence="3" key="1">
    <citation type="submission" date="2020-09" db="EMBL/GenBank/DDBJ databases">
        <title>Iningainema tapete sp. nov. (Scytonemataceae, Cyanobacteria) from greenhouses in central Florida (USA) produces two types of nodularin with biosynthetic potential for microcystin-LR and anabaenopeptins.</title>
        <authorList>
            <person name="Berthold D.E."/>
            <person name="Lefler F.W."/>
            <person name="Huang I.-S."/>
            <person name="Abdulla H."/>
            <person name="Zimba P.V."/>
            <person name="Laughinghouse H.D. IV."/>
        </authorList>
    </citation>
    <scope>NUCLEOTIDE SEQUENCE</scope>
    <source>
        <strain evidence="3">BLCCT55</strain>
    </source>
</reference>
<dbReference type="SMART" id="SM00912">
    <property type="entry name" value="Haemagg_act"/>
    <property type="match status" value="1"/>
</dbReference>
<dbReference type="Gene3D" id="2.160.20.10">
    <property type="entry name" value="Single-stranded right-handed beta-helix, Pectin lyase-like"/>
    <property type="match status" value="2"/>
</dbReference>
<gene>
    <name evidence="3" type="ORF">ICL16_00125</name>
</gene>
<dbReference type="InterPro" id="IPR012334">
    <property type="entry name" value="Pectin_lyas_fold"/>
</dbReference>